<evidence type="ECO:0000256" key="9">
    <source>
        <dbReference type="SAM" id="SignalP"/>
    </source>
</evidence>
<evidence type="ECO:0000256" key="1">
    <source>
        <dbReference type="ARBA" id="ARBA00004613"/>
    </source>
</evidence>
<comment type="caution">
    <text evidence="11">The sequence shown here is derived from an EMBL/GenBank/DDBJ whole genome shotgun (WGS) entry which is preliminary data.</text>
</comment>
<evidence type="ECO:0000256" key="3">
    <source>
        <dbReference type="ARBA" id="ARBA00011738"/>
    </source>
</evidence>
<dbReference type="EMBL" id="BAABDO010000020">
    <property type="protein sequence ID" value="GAA4136271.1"/>
    <property type="molecule type" value="Genomic_DNA"/>
</dbReference>
<gene>
    <name evidence="11" type="ORF">GCM10022416_19830</name>
</gene>
<evidence type="ECO:0000256" key="4">
    <source>
        <dbReference type="ARBA" id="ARBA00022525"/>
    </source>
</evidence>
<proteinExistence type="inferred from homology"/>
<dbReference type="PROSITE" id="PS00999">
    <property type="entry name" value="SSI"/>
    <property type="match status" value="1"/>
</dbReference>
<keyword evidence="6 8" id="KW-0722">Serine protease inhibitor</keyword>
<evidence type="ECO:0000256" key="2">
    <source>
        <dbReference type="ARBA" id="ARBA00010472"/>
    </source>
</evidence>
<reference evidence="12" key="1">
    <citation type="journal article" date="2019" name="Int. J. Syst. Evol. Microbiol.">
        <title>The Global Catalogue of Microorganisms (GCM) 10K type strain sequencing project: providing services to taxonomists for standard genome sequencing and annotation.</title>
        <authorList>
            <consortium name="The Broad Institute Genomics Platform"/>
            <consortium name="The Broad Institute Genome Sequencing Center for Infectious Disease"/>
            <person name="Wu L."/>
            <person name="Ma J."/>
        </authorList>
    </citation>
    <scope>NUCLEOTIDE SEQUENCE [LARGE SCALE GENOMIC DNA]</scope>
    <source>
        <strain evidence="12">JCM 17316</strain>
    </source>
</reference>
<keyword evidence="4" id="KW-0964">Secreted</keyword>
<name>A0ABP7YHV7_9ACTN</name>
<dbReference type="InterPro" id="IPR023549">
    <property type="entry name" value="Subtilisin_inhibitor"/>
</dbReference>
<dbReference type="PRINTS" id="PR00294">
    <property type="entry name" value="SSBTLNINHBTR"/>
</dbReference>
<evidence type="ECO:0000256" key="8">
    <source>
        <dbReference type="RuleBase" id="RU003471"/>
    </source>
</evidence>
<evidence type="ECO:0000256" key="7">
    <source>
        <dbReference type="ARBA" id="ARBA00023157"/>
    </source>
</evidence>
<keyword evidence="12" id="KW-1185">Reference proteome</keyword>
<protein>
    <submittedName>
        <fullName evidence="11">SSI family serine proteinase inhibitor</fullName>
    </submittedName>
</protein>
<comment type="subcellular location">
    <subcellularLocation>
        <location evidence="1">Secreted</location>
    </subcellularLocation>
</comment>
<evidence type="ECO:0000256" key="5">
    <source>
        <dbReference type="ARBA" id="ARBA00022690"/>
    </source>
</evidence>
<keyword evidence="9" id="KW-0732">Signal</keyword>
<organism evidence="11 12">
    <name type="scientific">Actinomadura keratinilytica</name>
    <dbReference type="NCBI Taxonomy" id="547461"/>
    <lineage>
        <taxon>Bacteria</taxon>
        <taxon>Bacillati</taxon>
        <taxon>Actinomycetota</taxon>
        <taxon>Actinomycetes</taxon>
        <taxon>Streptosporangiales</taxon>
        <taxon>Thermomonosporaceae</taxon>
        <taxon>Actinomadura</taxon>
    </lineage>
</organism>
<dbReference type="Gene3D" id="3.30.350.10">
    <property type="entry name" value="Subtilisin inhibitor-like"/>
    <property type="match status" value="1"/>
</dbReference>
<dbReference type="InterPro" id="IPR036819">
    <property type="entry name" value="Subtilisin_inhibitor-like_sf"/>
</dbReference>
<dbReference type="SUPFAM" id="SSF55399">
    <property type="entry name" value="Subtilisin inhibitor"/>
    <property type="match status" value="1"/>
</dbReference>
<comment type="subunit">
    <text evidence="3">Homodimer.</text>
</comment>
<evidence type="ECO:0000259" key="10">
    <source>
        <dbReference type="Pfam" id="PF00720"/>
    </source>
</evidence>
<evidence type="ECO:0000313" key="11">
    <source>
        <dbReference type="EMBL" id="GAA4136271.1"/>
    </source>
</evidence>
<feature type="signal peptide" evidence="9">
    <location>
        <begin position="1"/>
        <end position="24"/>
    </location>
</feature>
<dbReference type="InterPro" id="IPR020054">
    <property type="entry name" value="Prot_inh_SSI_I16_CS"/>
</dbReference>
<evidence type="ECO:0000313" key="12">
    <source>
        <dbReference type="Proteomes" id="UP001500266"/>
    </source>
</evidence>
<evidence type="ECO:0000256" key="6">
    <source>
        <dbReference type="ARBA" id="ARBA00022900"/>
    </source>
</evidence>
<dbReference type="Proteomes" id="UP001500266">
    <property type="component" value="Unassembled WGS sequence"/>
</dbReference>
<feature type="domain" description="Subtilisin inhibitor" evidence="10">
    <location>
        <begin position="43"/>
        <end position="115"/>
    </location>
</feature>
<comment type="similarity">
    <text evidence="2 8">Belongs to the protease inhibitor I16 (SSI) family.</text>
</comment>
<feature type="chain" id="PRO_5046767656" evidence="9">
    <location>
        <begin position="25"/>
        <end position="130"/>
    </location>
</feature>
<keyword evidence="5 8" id="KW-0646">Protease inhibitor</keyword>
<sequence length="130" mass="13838">MCVRKTLAVIGGMVAIPWAAPAAAEATEPVGGYRLTVAPVQGTGRVASVSLRCGPDGGSHPAPKRACDQLRRVNGKVARLPERPGRCTLEYAPVRVRAHGTWKGRPRVYSRTFANRCAAIRGTGGVLFKF</sequence>
<dbReference type="RefSeq" id="WP_378270789.1">
    <property type="nucleotide sequence ID" value="NZ_BAABDO010000020.1"/>
</dbReference>
<dbReference type="Pfam" id="PF00720">
    <property type="entry name" value="SSI"/>
    <property type="match status" value="1"/>
</dbReference>
<dbReference type="InterPro" id="IPR000691">
    <property type="entry name" value="Prot_inh_I16_SSI"/>
</dbReference>
<keyword evidence="7" id="KW-1015">Disulfide bond</keyword>
<accession>A0ABP7YHV7</accession>